<dbReference type="PANTHER" id="PTHR13812:SF19">
    <property type="entry name" value="KETIMINE REDUCTASE MU-CRYSTALLIN"/>
    <property type="match status" value="1"/>
</dbReference>
<accession>A0A9W6SW97</accession>
<dbReference type="OrthoDB" id="41492at2759"/>
<name>A0A9W6SW97_CANBO</name>
<dbReference type="Gene3D" id="3.40.50.720">
    <property type="entry name" value="NAD(P)-binding Rossmann-like Domain"/>
    <property type="match status" value="1"/>
</dbReference>
<evidence type="ECO:0000313" key="2">
    <source>
        <dbReference type="EMBL" id="GME68338.1"/>
    </source>
</evidence>
<gene>
    <name evidence="2" type="ORF">Cboi02_000158300</name>
</gene>
<dbReference type="AlphaFoldDB" id="A0A9W6SW97"/>
<dbReference type="EMBL" id="BSXN01000385">
    <property type="protein sequence ID" value="GME68338.1"/>
    <property type="molecule type" value="Genomic_DNA"/>
</dbReference>
<keyword evidence="3" id="KW-1185">Reference proteome</keyword>
<sequence length="351" mass="39529">MRILGDATVQKYLKDLSFQDLKLYQNRLSQALIAYHYDHSLIPQRIVTTTKYATHLFMPSIGETVGFKALTGSKEGFKGITVILNKENGVPIGLVNASTLTAFRTALTSTLGLSKTFDDSINIAKPLNENLICFGVGKQGEWHIRLSLILYPKKFKKILIVNRSYENALKLIDLLKTEFTNYEFEFIKSDDKSLIKSNFENASVVYSCIPSTEPTIYKEYIDNCKLNKIYIGTIGSYKPHMIEVDGQLIKELILNKGGKVIVDSVEHCLEEAGEFIQNDIGKESLIEVSELYMDEAEQTLEAKSELEWIKSDDCKVVYSKAVGLAIMDMSIGDYLLTRAENDNVGYVFDGF</sequence>
<comment type="caution">
    <text evidence="2">The sequence shown here is derived from an EMBL/GenBank/DDBJ whole genome shotgun (WGS) entry which is preliminary data.</text>
</comment>
<dbReference type="Pfam" id="PF02423">
    <property type="entry name" value="OCD_Mu_crystall"/>
    <property type="match status" value="1"/>
</dbReference>
<proteinExistence type="inferred from homology"/>
<dbReference type="Proteomes" id="UP001165120">
    <property type="component" value="Unassembled WGS sequence"/>
</dbReference>
<dbReference type="InterPro" id="IPR036291">
    <property type="entry name" value="NAD(P)-bd_dom_sf"/>
</dbReference>
<evidence type="ECO:0000313" key="3">
    <source>
        <dbReference type="Proteomes" id="UP001165120"/>
    </source>
</evidence>
<evidence type="ECO:0000256" key="1">
    <source>
        <dbReference type="ARBA" id="ARBA00008903"/>
    </source>
</evidence>
<dbReference type="SUPFAM" id="SSF51735">
    <property type="entry name" value="NAD(P)-binding Rossmann-fold domains"/>
    <property type="match status" value="1"/>
</dbReference>
<protein>
    <submittedName>
        <fullName evidence="2">Unnamed protein product</fullName>
    </submittedName>
</protein>
<dbReference type="Gene3D" id="3.30.1780.10">
    <property type="entry name" value="ornithine cyclodeaminase, domain 1"/>
    <property type="match status" value="1"/>
</dbReference>
<comment type="similarity">
    <text evidence="1">Belongs to the ornithine cyclodeaminase/mu-crystallin family.</text>
</comment>
<reference evidence="2" key="1">
    <citation type="submission" date="2023-04" db="EMBL/GenBank/DDBJ databases">
        <title>Candida boidinii NBRC 10035.</title>
        <authorList>
            <person name="Ichikawa N."/>
            <person name="Sato H."/>
            <person name="Tonouchi N."/>
        </authorList>
    </citation>
    <scope>NUCLEOTIDE SEQUENCE</scope>
    <source>
        <strain evidence="2">NBRC 10035</strain>
    </source>
</reference>
<organism evidence="2 3">
    <name type="scientific">Candida boidinii</name>
    <name type="common">Yeast</name>
    <dbReference type="NCBI Taxonomy" id="5477"/>
    <lineage>
        <taxon>Eukaryota</taxon>
        <taxon>Fungi</taxon>
        <taxon>Dikarya</taxon>
        <taxon>Ascomycota</taxon>
        <taxon>Saccharomycotina</taxon>
        <taxon>Pichiomycetes</taxon>
        <taxon>Pichiales</taxon>
        <taxon>Pichiaceae</taxon>
        <taxon>Ogataea</taxon>
        <taxon>Ogataea/Candida clade</taxon>
    </lineage>
</organism>
<dbReference type="InterPro" id="IPR023401">
    <property type="entry name" value="ODC_N"/>
</dbReference>
<dbReference type="PANTHER" id="PTHR13812">
    <property type="entry name" value="KETIMINE REDUCTASE MU-CRYSTALLIN"/>
    <property type="match status" value="1"/>
</dbReference>
<dbReference type="GO" id="GO:0005737">
    <property type="term" value="C:cytoplasm"/>
    <property type="evidence" value="ECO:0007669"/>
    <property type="project" value="TreeGrafter"/>
</dbReference>
<dbReference type="InterPro" id="IPR003462">
    <property type="entry name" value="ODC_Mu_crystall"/>
</dbReference>